<evidence type="ECO:0000313" key="1">
    <source>
        <dbReference type="EMBL" id="CAE10516.1"/>
    </source>
</evidence>
<dbReference type="EMBL" id="BX571661">
    <property type="protein sequence ID" value="CAE10516.1"/>
    <property type="molecule type" value="Genomic_DNA"/>
</dbReference>
<keyword evidence="2" id="KW-1185">Reference proteome</keyword>
<dbReference type="AlphaFoldDB" id="Q7MRC7"/>
<gene>
    <name evidence="1" type="ordered locus">WS1457</name>
</gene>
<dbReference type="RefSeq" id="WP_011139300.1">
    <property type="nucleotide sequence ID" value="NC_005090.1"/>
</dbReference>
<reference evidence="1 2" key="1">
    <citation type="journal article" date="2003" name="Proc. Natl. Acad. Sci. U.S.A.">
        <title>Complete genome sequence and analysis of Wolinella succinogenes.</title>
        <authorList>
            <person name="Baar C."/>
            <person name="Eppinger M."/>
            <person name="Raddatz G."/>
            <person name="Simon JM."/>
            <person name="Lanz C."/>
            <person name="Klimmek O."/>
            <person name="Nandakumar R."/>
            <person name="Gross R."/>
            <person name="Rosinus A."/>
            <person name="Keller H."/>
            <person name="Jagtap P."/>
            <person name="Linke B."/>
            <person name="Meyer F."/>
            <person name="Lederer H."/>
            <person name="Schuster S.C."/>
        </authorList>
    </citation>
    <scope>NUCLEOTIDE SEQUENCE [LARGE SCALE GENOMIC DNA]</scope>
    <source>
        <strain evidence="2">ATCC 29543 / DSM 1740 / CCUG 13145 / JCM 31913 / LMG 7466 / NCTC 11488 / FDC 602W</strain>
    </source>
</reference>
<dbReference type="HOGENOM" id="CLU_894156_0_0_7"/>
<dbReference type="STRING" id="273121.WS1457"/>
<protein>
    <recommendedName>
        <fullName evidence="3">DUF3829 domain-containing protein</fullName>
    </recommendedName>
</protein>
<sequence>MKNLKYLVALLVVISILLALAWDYHKGSIFPDRGAYEALYQDYFSKAQGVDCAYFGRDRLEWMRRTMKDVEGFEAPKEKAVYLKDKLRYYDDIAYRHKSSIAYLIEDAKRELQKCQEGEMTPKSPFFERNREYYLREMGRLFPLYERLALFNDEKLERDRALGITRDYWAQFQGAVEACQKIRQENDHGPSILYILDGGSGKDVPLDDYETRVLERLIEERVGEGDWQGASERFIALITFQIEETNVYLDRTKETLEQYADFLKKSPLSPRDELARLREEIKNLRRPDSYERKIKAQERHIKRVGELIESF</sequence>
<evidence type="ECO:0000313" key="2">
    <source>
        <dbReference type="Proteomes" id="UP000000422"/>
    </source>
</evidence>
<accession>Q7MRC7</accession>
<dbReference type="KEGG" id="wsu:WS1457"/>
<name>Q7MRC7_WOLSU</name>
<dbReference type="Proteomes" id="UP000000422">
    <property type="component" value="Chromosome"/>
</dbReference>
<proteinExistence type="predicted"/>
<organism evidence="2">
    <name type="scientific">Wolinella succinogenes (strain ATCC 29543 / DSM 1740 / CCUG 13145 / JCM 31913 / LMG 7466 / NCTC 11488 / FDC 602W)</name>
    <name type="common">Vibrio succinogenes</name>
    <dbReference type="NCBI Taxonomy" id="273121"/>
    <lineage>
        <taxon>Bacteria</taxon>
        <taxon>Pseudomonadati</taxon>
        <taxon>Campylobacterota</taxon>
        <taxon>Epsilonproteobacteria</taxon>
        <taxon>Campylobacterales</taxon>
        <taxon>Helicobacteraceae</taxon>
        <taxon>Wolinella</taxon>
    </lineage>
</organism>
<evidence type="ECO:0008006" key="3">
    <source>
        <dbReference type="Google" id="ProtNLM"/>
    </source>
</evidence>